<evidence type="ECO:0000313" key="2">
    <source>
        <dbReference type="EMBL" id="RNE48323.1"/>
    </source>
</evidence>
<dbReference type="Pfam" id="PF02734">
    <property type="entry name" value="Dak2"/>
    <property type="match status" value="1"/>
</dbReference>
<proteinExistence type="predicted"/>
<protein>
    <submittedName>
        <fullName evidence="2">Kinase</fullName>
    </submittedName>
</protein>
<organism evidence="2 3">
    <name type="scientific">Corynebacterium alimapuense</name>
    <dbReference type="NCBI Taxonomy" id="1576874"/>
    <lineage>
        <taxon>Bacteria</taxon>
        <taxon>Bacillati</taxon>
        <taxon>Actinomycetota</taxon>
        <taxon>Actinomycetes</taxon>
        <taxon>Mycobacteriales</taxon>
        <taxon>Corynebacteriaceae</taxon>
        <taxon>Corynebacterium</taxon>
    </lineage>
</organism>
<dbReference type="SMART" id="SM01121">
    <property type="entry name" value="Dak1_2"/>
    <property type="match status" value="1"/>
</dbReference>
<dbReference type="GO" id="GO:0004371">
    <property type="term" value="F:glycerone kinase activity"/>
    <property type="evidence" value="ECO:0007669"/>
    <property type="project" value="InterPro"/>
</dbReference>
<dbReference type="GO" id="GO:0006071">
    <property type="term" value="P:glycerol metabolic process"/>
    <property type="evidence" value="ECO:0007669"/>
    <property type="project" value="InterPro"/>
</dbReference>
<dbReference type="SUPFAM" id="SSF101473">
    <property type="entry name" value="DhaL-like"/>
    <property type="match status" value="1"/>
</dbReference>
<keyword evidence="3" id="KW-1185">Reference proteome</keyword>
<evidence type="ECO:0000313" key="3">
    <source>
        <dbReference type="Proteomes" id="UP000266975"/>
    </source>
</evidence>
<dbReference type="InterPro" id="IPR033470">
    <property type="entry name" value="FakA-like_C"/>
</dbReference>
<dbReference type="Pfam" id="PF13684">
    <property type="entry name" value="FakA-like_C"/>
    <property type="match status" value="1"/>
</dbReference>
<dbReference type="PANTHER" id="PTHR33434:SF4">
    <property type="entry name" value="PHOSPHATASE PROTEIN"/>
    <property type="match status" value="1"/>
</dbReference>
<keyword evidence="2" id="KW-0808">Transferase</keyword>
<dbReference type="Pfam" id="PF21645">
    <property type="entry name" value="FakA-like_M"/>
    <property type="match status" value="1"/>
</dbReference>
<dbReference type="AlphaFoldDB" id="A0A3M8K525"/>
<gene>
    <name evidence="2" type="ORF">C5L39_07320</name>
</gene>
<accession>A0A3M8K525</accession>
<name>A0A3M8K525_9CORY</name>
<evidence type="ECO:0000259" key="1">
    <source>
        <dbReference type="PROSITE" id="PS51480"/>
    </source>
</evidence>
<keyword evidence="2" id="KW-0418">Kinase</keyword>
<dbReference type="Gene3D" id="1.25.40.340">
    <property type="match status" value="1"/>
</dbReference>
<dbReference type="InterPro" id="IPR050270">
    <property type="entry name" value="DegV_domain_contain"/>
</dbReference>
<dbReference type="EMBL" id="PTJO01000005">
    <property type="protein sequence ID" value="RNE48323.1"/>
    <property type="molecule type" value="Genomic_DNA"/>
</dbReference>
<comment type="caution">
    <text evidence="2">The sequence shown here is derived from an EMBL/GenBank/DDBJ whole genome shotgun (WGS) entry which is preliminary data.</text>
</comment>
<dbReference type="InterPro" id="IPR004007">
    <property type="entry name" value="DhaL_dom"/>
</dbReference>
<sequence>MSFPRELDGARLHDWATRAVAELSARRAEINELNVFPVPDSDTGSNMAHTMEAALAEVEKLDDFNEVGKVARALSAGSVRGARGNSGLVLSQVLRGVADATDSEVIGPKDIAQALSTAVQLVDRAISAPVEGTIITVLRAAAVAAQATQATNGQLHEVVTEAVIASRTALAKTPSQLDILREAGVVDAGGAGFVVLLEALLAEIEGDDVPSPVTSEHHGHAVELEVVFFFIGDLITLQERIELLGGSLIIARNDENSGSVHIHTTLAGKVIETAFATGQVSGLHLEVLPSAPQVDAPRRVVVAVTPEGSVANLYQQAGAMVVNPGPDVVSDILGLVRHISAQELIMLPNGLLDRRQLVAVERATHAFEQAITIVPTRRLVSGLAALTVHDPNAPLGVAAYTMAEAAAAMHTAIVTKDDVKTTVQAATEKICAGLVGDATEQVILLSGTELDVDKLDQQLDVEVLVFPADGLGHLVEIGVE</sequence>
<dbReference type="Proteomes" id="UP000266975">
    <property type="component" value="Unassembled WGS sequence"/>
</dbReference>
<dbReference type="InterPro" id="IPR048394">
    <property type="entry name" value="FakA-like_M"/>
</dbReference>
<dbReference type="OrthoDB" id="9760324at2"/>
<dbReference type="RefSeq" id="WP_123048255.1">
    <property type="nucleotide sequence ID" value="NZ_PTJO01000005.1"/>
</dbReference>
<dbReference type="InterPro" id="IPR036117">
    <property type="entry name" value="DhaL_dom_sf"/>
</dbReference>
<dbReference type="PROSITE" id="PS51480">
    <property type="entry name" value="DHAL"/>
    <property type="match status" value="1"/>
</dbReference>
<dbReference type="PANTHER" id="PTHR33434">
    <property type="entry name" value="DEGV DOMAIN-CONTAINING PROTEIN DR_1986-RELATED"/>
    <property type="match status" value="1"/>
</dbReference>
<dbReference type="SMART" id="SM01120">
    <property type="entry name" value="Dak2"/>
    <property type="match status" value="1"/>
</dbReference>
<reference evidence="2 3" key="1">
    <citation type="submission" date="2018-02" db="EMBL/GenBank/DDBJ databases">
        <title>Corynebacterium alimpuense sp. nov., a marine obligate actinomycete isolated from sediments of Valparaiso bay, Chile.</title>
        <authorList>
            <person name="Claverias F."/>
            <person name="Gonzales-Siles L."/>
            <person name="Salva-Serra F."/>
            <person name="Inganaes E."/>
            <person name="Molin K."/>
            <person name="Cumsille A."/>
            <person name="Undabarrena A."/>
            <person name="Couve E."/>
            <person name="Moore E.R.B."/>
            <person name="Gomila M."/>
            <person name="Camara B."/>
        </authorList>
    </citation>
    <scope>NUCLEOTIDE SEQUENCE [LARGE SCALE GENOMIC DNA]</scope>
    <source>
        <strain evidence="2 3">CCUG 69366</strain>
    </source>
</reference>
<feature type="domain" description="DhaL" evidence="1">
    <location>
        <begin position="10"/>
        <end position="202"/>
    </location>
</feature>